<dbReference type="EMBL" id="DXGA01000076">
    <property type="protein sequence ID" value="HIW93586.1"/>
    <property type="molecule type" value="Genomic_DNA"/>
</dbReference>
<reference evidence="4" key="1">
    <citation type="journal article" date="2021" name="PeerJ">
        <title>Extensive microbial diversity within the chicken gut microbiome revealed by metagenomics and culture.</title>
        <authorList>
            <person name="Gilroy R."/>
            <person name="Ravi A."/>
            <person name="Getino M."/>
            <person name="Pursley I."/>
            <person name="Horton D.L."/>
            <person name="Alikhan N.F."/>
            <person name="Baker D."/>
            <person name="Gharbi K."/>
            <person name="Hall N."/>
            <person name="Watson M."/>
            <person name="Adriaenssens E.M."/>
            <person name="Foster-Nyarko E."/>
            <person name="Jarju S."/>
            <person name="Secka A."/>
            <person name="Antonio M."/>
            <person name="Oren A."/>
            <person name="Chaudhuri R.R."/>
            <person name="La Ragione R."/>
            <person name="Hildebrand F."/>
            <person name="Pallen M.J."/>
        </authorList>
    </citation>
    <scope>NUCLEOTIDE SEQUENCE</scope>
    <source>
        <strain evidence="4">ChiGjej6B6-1540</strain>
    </source>
</reference>
<accession>A0A9D1UNX4</accession>
<evidence type="ECO:0000256" key="2">
    <source>
        <dbReference type="SAM" id="SignalP"/>
    </source>
</evidence>
<evidence type="ECO:0000256" key="1">
    <source>
        <dbReference type="ARBA" id="ARBA00022737"/>
    </source>
</evidence>
<name>A0A9D1UNX4_9FIRM</name>
<organism evidence="4 5">
    <name type="scientific">Candidatus Flavonifractor merdipullorum</name>
    <dbReference type="NCBI Taxonomy" id="2838590"/>
    <lineage>
        <taxon>Bacteria</taxon>
        <taxon>Bacillati</taxon>
        <taxon>Bacillota</taxon>
        <taxon>Clostridia</taxon>
        <taxon>Eubacteriales</taxon>
        <taxon>Oscillospiraceae</taxon>
        <taxon>Flavonifractor</taxon>
    </lineage>
</organism>
<dbReference type="PROSITE" id="PS51272">
    <property type="entry name" value="SLH"/>
    <property type="match status" value="2"/>
</dbReference>
<feature type="chain" id="PRO_5038452469" evidence="2">
    <location>
        <begin position="25"/>
        <end position="354"/>
    </location>
</feature>
<dbReference type="InterPro" id="IPR001119">
    <property type="entry name" value="SLH_dom"/>
</dbReference>
<protein>
    <submittedName>
        <fullName evidence="4">S-layer homology domain-containing protein</fullName>
    </submittedName>
</protein>
<keyword evidence="1" id="KW-0677">Repeat</keyword>
<feature type="domain" description="SLH" evidence="3">
    <location>
        <begin position="197"/>
        <end position="260"/>
    </location>
</feature>
<reference evidence="4" key="2">
    <citation type="submission" date="2021-04" db="EMBL/GenBank/DDBJ databases">
        <authorList>
            <person name="Gilroy R."/>
        </authorList>
    </citation>
    <scope>NUCLEOTIDE SEQUENCE</scope>
    <source>
        <strain evidence="4">ChiGjej6B6-1540</strain>
    </source>
</reference>
<keyword evidence="2" id="KW-0732">Signal</keyword>
<dbReference type="Proteomes" id="UP000824192">
    <property type="component" value="Unassembled WGS sequence"/>
</dbReference>
<evidence type="ECO:0000313" key="5">
    <source>
        <dbReference type="Proteomes" id="UP000824192"/>
    </source>
</evidence>
<proteinExistence type="predicted"/>
<feature type="signal peptide" evidence="2">
    <location>
        <begin position="1"/>
        <end position="24"/>
    </location>
</feature>
<evidence type="ECO:0000313" key="4">
    <source>
        <dbReference type="EMBL" id="HIW93586.1"/>
    </source>
</evidence>
<dbReference type="PROSITE" id="PS51257">
    <property type="entry name" value="PROKAR_LIPOPROTEIN"/>
    <property type="match status" value="1"/>
</dbReference>
<feature type="domain" description="SLH" evidence="3">
    <location>
        <begin position="130"/>
        <end position="194"/>
    </location>
</feature>
<evidence type="ECO:0000259" key="3">
    <source>
        <dbReference type="PROSITE" id="PS51272"/>
    </source>
</evidence>
<dbReference type="Pfam" id="PF00395">
    <property type="entry name" value="SLH"/>
    <property type="match status" value="2"/>
</dbReference>
<comment type="caution">
    <text evidence="4">The sequence shown here is derived from an EMBL/GenBank/DDBJ whole genome shotgun (WGS) entry which is preliminary data.</text>
</comment>
<dbReference type="AlphaFoldDB" id="A0A9D1UNX4"/>
<gene>
    <name evidence="4" type="ORF">H9868_03495</name>
</gene>
<sequence>MKRIAAYLLSLSVIAGCCTAPALAAEPNAGEAPEVEIEGCVLPLAEAPSDWAAEEVDRALELGLVPDELRCGWQQPITRAEFACLALRYLTVQYGFENEQSFVNLYGNAVSDGNGVGSYGDMEDRWAVLGDNWRFTDVTNDALRPYINAANYFGVVNGTGDGTTYNPDGAITRQEAACMLMRSYRVVDDETQVTGNTDHFQDSGQIAGWASADVGAAESLGVMKGTTADTFDPLGTYTREQAVLTFVRLYESVPADTVDSMEEIQANAYEKGLSWALSLGDSGSTVDFRADTAETTVLAVQYHNMMSFGAKIVAVDRVGTVRTLWDGTSSDWVLSKDGTTLTFTADGTTHTVEL</sequence>